<dbReference type="Pfam" id="PF11790">
    <property type="entry name" value="Glyco_hydro_cc"/>
    <property type="match status" value="1"/>
</dbReference>
<keyword evidence="1" id="KW-0472">Membrane</keyword>
<feature type="transmembrane region" description="Helical" evidence="1">
    <location>
        <begin position="350"/>
        <end position="369"/>
    </location>
</feature>
<reference evidence="3 4" key="1">
    <citation type="submission" date="2013-12" db="EMBL/GenBank/DDBJ databases">
        <authorList>
            <person name="Cubeta M."/>
            <person name="Pakala S."/>
            <person name="Fedorova N."/>
            <person name="Thomas E."/>
            <person name="Dean R."/>
            <person name="Jabaji S."/>
            <person name="Neate S."/>
            <person name="Toda T."/>
            <person name="Tavantzis S."/>
            <person name="Vilgalys R."/>
            <person name="Bharathan N."/>
            <person name="Pakala S."/>
            <person name="Losada L.S."/>
            <person name="Zafar N."/>
            <person name="Nierman W."/>
        </authorList>
    </citation>
    <scope>NUCLEOTIDE SEQUENCE [LARGE SCALE GENOMIC DNA]</scope>
    <source>
        <strain evidence="3 4">123E</strain>
    </source>
</reference>
<dbReference type="EMBL" id="AZST01000259">
    <property type="protein sequence ID" value="KEP50389.1"/>
    <property type="molecule type" value="Genomic_DNA"/>
</dbReference>
<organism evidence="3 4">
    <name type="scientific">Rhizoctonia solani 123E</name>
    <dbReference type="NCBI Taxonomy" id="1423351"/>
    <lineage>
        <taxon>Eukaryota</taxon>
        <taxon>Fungi</taxon>
        <taxon>Dikarya</taxon>
        <taxon>Basidiomycota</taxon>
        <taxon>Agaricomycotina</taxon>
        <taxon>Agaricomycetes</taxon>
        <taxon>Cantharellales</taxon>
        <taxon>Ceratobasidiaceae</taxon>
        <taxon>Rhizoctonia</taxon>
    </lineage>
</organism>
<dbReference type="GO" id="GO:0071966">
    <property type="term" value="P:fungal-type cell wall polysaccharide metabolic process"/>
    <property type="evidence" value="ECO:0007669"/>
    <property type="project" value="TreeGrafter"/>
</dbReference>
<evidence type="ECO:0000313" key="3">
    <source>
        <dbReference type="EMBL" id="KEP50389.1"/>
    </source>
</evidence>
<protein>
    <submittedName>
        <fullName evidence="3">Glycoside hydrolase catalytic core protein</fullName>
    </submittedName>
</protein>
<evidence type="ECO:0000313" key="4">
    <source>
        <dbReference type="Proteomes" id="UP000027456"/>
    </source>
</evidence>
<dbReference type="AlphaFoldDB" id="A0A074RU18"/>
<dbReference type="Proteomes" id="UP000027456">
    <property type="component" value="Unassembled WGS sequence"/>
</dbReference>
<feature type="domain" description="Asl1-like glycosyl hydrolase catalytic" evidence="2">
    <location>
        <begin position="81"/>
        <end position="320"/>
    </location>
</feature>
<keyword evidence="3" id="KW-0378">Hydrolase</keyword>
<sequence>MTYWGISESALGCINAKLFVLRKRVVLSFLSFLRRIFTNRCFTMLLLTWLSLIAASCQASMIQQRRQIPAPAPSPQLNKTGLAWGGGDADITQYESSKVSWYYTWGPNNWVQGINNLEYVPMFWGPKNADTFRTFVNESTVVSNGIKHVLGMNEPEQVGQSNLSATDAVQWWQTYMEPLRQYNVSLGSPAMSAATRSKQWLIDFAAACEPHGGCNYDFLALHWYGVNTTKFTTYLEDMHATFPDKPIWLTEFACHNFQDGGLQCTYADTVSFMNTTQAWLDQQDWVHRYAWFGAMKEPVINSVNALMDPSGVINDLGKQYIGEMAAPTNPIQPTPSVGTVKVNVGSFSSVPATAVSLFVGLLTGVALILA</sequence>
<proteinExistence type="predicted"/>
<dbReference type="InterPro" id="IPR017853">
    <property type="entry name" value="GH"/>
</dbReference>
<dbReference type="InterPro" id="IPR024655">
    <property type="entry name" value="Asl1_glyco_hydro_catalytic"/>
</dbReference>
<dbReference type="PANTHER" id="PTHR34154">
    <property type="entry name" value="ALKALI-SENSITIVE LINKAGE PROTEIN 1"/>
    <property type="match status" value="1"/>
</dbReference>
<dbReference type="GO" id="GO:0009277">
    <property type="term" value="C:fungal-type cell wall"/>
    <property type="evidence" value="ECO:0007669"/>
    <property type="project" value="TreeGrafter"/>
</dbReference>
<evidence type="ECO:0000256" key="1">
    <source>
        <dbReference type="SAM" id="Phobius"/>
    </source>
</evidence>
<accession>A0A074RU18</accession>
<dbReference type="InterPro" id="IPR053183">
    <property type="entry name" value="ASL1"/>
</dbReference>
<dbReference type="SUPFAM" id="SSF51445">
    <property type="entry name" value="(Trans)glycosidases"/>
    <property type="match status" value="1"/>
</dbReference>
<gene>
    <name evidence="3" type="ORF">V565_081160</name>
</gene>
<dbReference type="HOGENOM" id="CLU_040908_6_0_1"/>
<keyword evidence="4" id="KW-1185">Reference proteome</keyword>
<dbReference type="OrthoDB" id="5959761at2759"/>
<evidence type="ECO:0000259" key="2">
    <source>
        <dbReference type="Pfam" id="PF11790"/>
    </source>
</evidence>
<dbReference type="GO" id="GO:0016787">
    <property type="term" value="F:hydrolase activity"/>
    <property type="evidence" value="ECO:0007669"/>
    <property type="project" value="UniProtKB-KW"/>
</dbReference>
<dbReference type="PANTHER" id="PTHR34154:SF3">
    <property type="entry name" value="ALKALI-SENSITIVE LINKAGE PROTEIN 1"/>
    <property type="match status" value="1"/>
</dbReference>
<comment type="caution">
    <text evidence="3">The sequence shown here is derived from an EMBL/GenBank/DDBJ whole genome shotgun (WGS) entry which is preliminary data.</text>
</comment>
<dbReference type="STRING" id="1423351.A0A074RU18"/>
<name>A0A074RU18_9AGAM</name>
<dbReference type="Gene3D" id="3.20.20.80">
    <property type="entry name" value="Glycosidases"/>
    <property type="match status" value="1"/>
</dbReference>
<keyword evidence="1" id="KW-0812">Transmembrane</keyword>
<keyword evidence="1" id="KW-1133">Transmembrane helix</keyword>